<evidence type="ECO:0000256" key="2">
    <source>
        <dbReference type="ARBA" id="ARBA00012261"/>
    </source>
</evidence>
<dbReference type="NCBIfam" id="TIGR00460">
    <property type="entry name" value="fmt"/>
    <property type="match status" value="1"/>
</dbReference>
<feature type="domain" description="Formyl transferase C-terminal" evidence="7">
    <location>
        <begin position="204"/>
        <end position="304"/>
    </location>
</feature>
<dbReference type="InterPro" id="IPR044135">
    <property type="entry name" value="Met-tRNA-FMT_C"/>
</dbReference>
<keyword evidence="3 5" id="KW-0808">Transferase</keyword>
<dbReference type="RefSeq" id="WP_245752014.1">
    <property type="nucleotide sequence ID" value="NZ_FOUZ01000001.1"/>
</dbReference>
<protein>
    <recommendedName>
        <fullName evidence="2 5">Methionyl-tRNA formyltransferase</fullName>
        <ecNumber evidence="2 5">2.1.2.9</ecNumber>
    </recommendedName>
</protein>
<keyword evidence="4 5" id="KW-0648">Protein biosynthesis</keyword>
<evidence type="ECO:0000256" key="1">
    <source>
        <dbReference type="ARBA" id="ARBA00010699"/>
    </source>
</evidence>
<comment type="catalytic activity">
    <reaction evidence="5">
        <text>L-methionyl-tRNA(fMet) + (6R)-10-formyltetrahydrofolate = N-formyl-L-methionyl-tRNA(fMet) + (6S)-5,6,7,8-tetrahydrofolate + H(+)</text>
        <dbReference type="Rhea" id="RHEA:24380"/>
        <dbReference type="Rhea" id="RHEA-COMP:9952"/>
        <dbReference type="Rhea" id="RHEA-COMP:9953"/>
        <dbReference type="ChEBI" id="CHEBI:15378"/>
        <dbReference type="ChEBI" id="CHEBI:57453"/>
        <dbReference type="ChEBI" id="CHEBI:78530"/>
        <dbReference type="ChEBI" id="CHEBI:78844"/>
        <dbReference type="ChEBI" id="CHEBI:195366"/>
        <dbReference type="EC" id="2.1.2.9"/>
    </reaction>
</comment>
<comment type="similarity">
    <text evidence="1 5">Belongs to the Fmt family.</text>
</comment>
<dbReference type="Proteomes" id="UP000199149">
    <property type="component" value="Unassembled WGS sequence"/>
</dbReference>
<dbReference type="SUPFAM" id="SSF50486">
    <property type="entry name" value="FMT C-terminal domain-like"/>
    <property type="match status" value="1"/>
</dbReference>
<evidence type="ECO:0000313" key="9">
    <source>
        <dbReference type="Proteomes" id="UP000199149"/>
    </source>
</evidence>
<evidence type="ECO:0000259" key="7">
    <source>
        <dbReference type="Pfam" id="PF02911"/>
    </source>
</evidence>
<dbReference type="CDD" id="cd08704">
    <property type="entry name" value="Met_tRNA_FMT_C"/>
    <property type="match status" value="1"/>
</dbReference>
<dbReference type="STRING" id="684065.SAMN05421738_101237"/>
<gene>
    <name evidence="5" type="primary">fmt</name>
    <name evidence="8" type="ORF">SAMN05421738_101237</name>
</gene>
<sequence length="313" mass="35268">MRVVFMGTPEFAVASLNEINTNSHHEIVGVVTVPDKPSGRGQKMNLSDVKKYAIEHNLPLAQPEKLRDEDFIETLKSWNADVFVVVAFRMLPQSVWSIPSKGTFNLHGSLLPQYRGAAPINWAVMNGEKETGVTTFLIDEKIDTGNILIADKVTIGDNDNVGVIHDQLMQIGAKLVVKTLDGLENETLKPHPQDETIELKHAPKIYKEDCKIDWNDSIDKIHNKIRGLSPYPCAWTTYGKDDNYKTLKIYSGLKSDLEIEATNFQLILQKNNLYAKLPQGLYEILELQPEGKRRMSAKDFINGHLNEGDIFVK</sequence>
<dbReference type="Pfam" id="PF00551">
    <property type="entry name" value="Formyl_trans_N"/>
    <property type="match status" value="1"/>
</dbReference>
<dbReference type="Pfam" id="PF02911">
    <property type="entry name" value="Formyl_trans_C"/>
    <property type="match status" value="1"/>
</dbReference>
<dbReference type="EMBL" id="FOUZ01000001">
    <property type="protein sequence ID" value="SFM64649.1"/>
    <property type="molecule type" value="Genomic_DNA"/>
</dbReference>
<dbReference type="HAMAP" id="MF_00182">
    <property type="entry name" value="Formyl_trans"/>
    <property type="match status" value="1"/>
</dbReference>
<evidence type="ECO:0000256" key="4">
    <source>
        <dbReference type="ARBA" id="ARBA00022917"/>
    </source>
</evidence>
<comment type="function">
    <text evidence="5">Attaches a formyl group to the free amino group of methionyl-tRNA(fMet). The formyl group appears to play a dual role in the initiator identity of N-formylmethionyl-tRNA by promoting its recognition by IF2 and preventing the misappropriation of this tRNA by the elongation apparatus.</text>
</comment>
<proteinExistence type="inferred from homology"/>
<dbReference type="EC" id="2.1.2.9" evidence="2 5"/>
<dbReference type="CDD" id="cd08646">
    <property type="entry name" value="FMT_core_Met-tRNA-FMT_N"/>
    <property type="match status" value="1"/>
</dbReference>
<feature type="binding site" evidence="5">
    <location>
        <begin position="109"/>
        <end position="112"/>
    </location>
    <ligand>
        <name>(6S)-5,6,7,8-tetrahydrofolate</name>
        <dbReference type="ChEBI" id="CHEBI:57453"/>
    </ligand>
</feature>
<reference evidence="9" key="1">
    <citation type="submission" date="2016-10" db="EMBL/GenBank/DDBJ databases">
        <authorList>
            <person name="Varghese N."/>
            <person name="Submissions S."/>
        </authorList>
    </citation>
    <scope>NUCLEOTIDE SEQUENCE [LARGE SCALE GENOMIC DNA]</scope>
    <source>
        <strain evidence="9">XJ109</strain>
    </source>
</reference>
<dbReference type="InterPro" id="IPR036477">
    <property type="entry name" value="Formyl_transf_N_sf"/>
</dbReference>
<feature type="domain" description="Formyl transferase N-terminal" evidence="6">
    <location>
        <begin position="1"/>
        <end position="179"/>
    </location>
</feature>
<evidence type="ECO:0000256" key="3">
    <source>
        <dbReference type="ARBA" id="ARBA00022679"/>
    </source>
</evidence>
<dbReference type="Gene3D" id="3.40.50.12230">
    <property type="match status" value="1"/>
</dbReference>
<organism evidence="8 9">
    <name type="scientific">Algoriella xinjiangensis</name>
    <dbReference type="NCBI Taxonomy" id="684065"/>
    <lineage>
        <taxon>Bacteria</taxon>
        <taxon>Pseudomonadati</taxon>
        <taxon>Bacteroidota</taxon>
        <taxon>Flavobacteriia</taxon>
        <taxon>Flavobacteriales</taxon>
        <taxon>Weeksellaceae</taxon>
        <taxon>Algoriella</taxon>
    </lineage>
</organism>
<dbReference type="PANTHER" id="PTHR11138:SF5">
    <property type="entry name" value="METHIONYL-TRNA FORMYLTRANSFERASE, MITOCHONDRIAL"/>
    <property type="match status" value="1"/>
</dbReference>
<name>A0A1I4SJN0_9FLAO</name>
<dbReference type="SUPFAM" id="SSF53328">
    <property type="entry name" value="Formyltransferase"/>
    <property type="match status" value="1"/>
</dbReference>
<dbReference type="InterPro" id="IPR041711">
    <property type="entry name" value="Met-tRNA-FMT_N"/>
</dbReference>
<accession>A0A1I4SJN0</accession>
<evidence type="ECO:0000313" key="8">
    <source>
        <dbReference type="EMBL" id="SFM64649.1"/>
    </source>
</evidence>
<dbReference type="AlphaFoldDB" id="A0A1I4SJN0"/>
<dbReference type="InterPro" id="IPR005794">
    <property type="entry name" value="Fmt"/>
</dbReference>
<dbReference type="InterPro" id="IPR005793">
    <property type="entry name" value="Formyl_trans_C"/>
</dbReference>
<dbReference type="GO" id="GO:0004479">
    <property type="term" value="F:methionyl-tRNA formyltransferase activity"/>
    <property type="evidence" value="ECO:0007669"/>
    <property type="project" value="UniProtKB-UniRule"/>
</dbReference>
<dbReference type="GO" id="GO:0005829">
    <property type="term" value="C:cytosol"/>
    <property type="evidence" value="ECO:0007669"/>
    <property type="project" value="TreeGrafter"/>
</dbReference>
<evidence type="ECO:0000259" key="6">
    <source>
        <dbReference type="Pfam" id="PF00551"/>
    </source>
</evidence>
<dbReference type="InterPro" id="IPR002376">
    <property type="entry name" value="Formyl_transf_N"/>
</dbReference>
<dbReference type="PANTHER" id="PTHR11138">
    <property type="entry name" value="METHIONYL-TRNA FORMYLTRANSFERASE"/>
    <property type="match status" value="1"/>
</dbReference>
<keyword evidence="9" id="KW-1185">Reference proteome</keyword>
<dbReference type="InterPro" id="IPR011034">
    <property type="entry name" value="Formyl_transferase-like_C_sf"/>
</dbReference>
<evidence type="ECO:0000256" key="5">
    <source>
        <dbReference type="HAMAP-Rule" id="MF_00182"/>
    </source>
</evidence>